<evidence type="ECO:0000313" key="7">
    <source>
        <dbReference type="Proteomes" id="UP000001116"/>
    </source>
</evidence>
<dbReference type="PROSITE" id="PS50931">
    <property type="entry name" value="HTH_LYSR"/>
    <property type="match status" value="1"/>
</dbReference>
<dbReference type="KEGG" id="kra:Krad_4044"/>
<dbReference type="STRING" id="266940.Krad_4044"/>
<dbReference type="OrthoDB" id="3181812at2"/>
<dbReference type="Pfam" id="PF03466">
    <property type="entry name" value="LysR_substrate"/>
    <property type="match status" value="1"/>
</dbReference>
<dbReference type="PANTHER" id="PTHR30346:SF29">
    <property type="entry name" value="LYSR SUBSTRATE-BINDING"/>
    <property type="match status" value="1"/>
</dbReference>
<dbReference type="InterPro" id="IPR036388">
    <property type="entry name" value="WH-like_DNA-bd_sf"/>
</dbReference>
<keyword evidence="3" id="KW-0238">DNA-binding</keyword>
<dbReference type="eggNOG" id="COG0583">
    <property type="taxonomic scope" value="Bacteria"/>
</dbReference>
<evidence type="ECO:0000256" key="2">
    <source>
        <dbReference type="ARBA" id="ARBA00023015"/>
    </source>
</evidence>
<protein>
    <submittedName>
        <fullName evidence="6">Transcriptional regulator, LysR family</fullName>
    </submittedName>
</protein>
<dbReference type="AlphaFoldDB" id="A6WFB8"/>
<evidence type="ECO:0000256" key="3">
    <source>
        <dbReference type="ARBA" id="ARBA00023125"/>
    </source>
</evidence>
<keyword evidence="4" id="KW-0804">Transcription</keyword>
<dbReference type="SUPFAM" id="SSF53850">
    <property type="entry name" value="Periplasmic binding protein-like II"/>
    <property type="match status" value="1"/>
</dbReference>
<dbReference type="Gene3D" id="3.40.190.290">
    <property type="match status" value="1"/>
</dbReference>
<dbReference type="InterPro" id="IPR005119">
    <property type="entry name" value="LysR_subst-bd"/>
</dbReference>
<dbReference type="FunFam" id="1.10.10.10:FF:000001">
    <property type="entry name" value="LysR family transcriptional regulator"/>
    <property type="match status" value="1"/>
</dbReference>
<organism evidence="6 7">
    <name type="scientific">Kineococcus radiotolerans (strain ATCC BAA-149 / DSM 14245 / SRS30216)</name>
    <dbReference type="NCBI Taxonomy" id="266940"/>
    <lineage>
        <taxon>Bacteria</taxon>
        <taxon>Bacillati</taxon>
        <taxon>Actinomycetota</taxon>
        <taxon>Actinomycetes</taxon>
        <taxon>Kineosporiales</taxon>
        <taxon>Kineosporiaceae</taxon>
        <taxon>Kineococcus</taxon>
    </lineage>
</organism>
<dbReference type="GO" id="GO:0003677">
    <property type="term" value="F:DNA binding"/>
    <property type="evidence" value="ECO:0007669"/>
    <property type="project" value="UniProtKB-KW"/>
</dbReference>
<dbReference type="GO" id="GO:0032993">
    <property type="term" value="C:protein-DNA complex"/>
    <property type="evidence" value="ECO:0007669"/>
    <property type="project" value="TreeGrafter"/>
</dbReference>
<dbReference type="GO" id="GO:0003700">
    <property type="term" value="F:DNA-binding transcription factor activity"/>
    <property type="evidence" value="ECO:0007669"/>
    <property type="project" value="InterPro"/>
</dbReference>
<proteinExistence type="inferred from homology"/>
<sequence>MGGRVELRQLEVFLAVVEAGTISAAARRLGTAQSVVSTVVRALEEDLGAGLFVRTSRRAVPTDAGRALVPEARRLLAGVSQARAAVRGAEEGPTGPVAVGVVTTMHPVDLPRLLQRFTAEHPRVSVSMRVFADGSRGLLRALVEGELDAAFLSWPFRPPGAVALRPLVRAPLRLLLPAGHPLASPGPVELADLAGERWIDGPPGFGNRLQVDAVFERAGARRHVVLEVPDVSTFPRYVAAGLGPAFVPGSVPVPPGCHEQAVTGEQPGWTLSLATARPSPERPARRAVTAFVEAVERDVRRVSTRGR</sequence>
<dbReference type="EMBL" id="CP000750">
    <property type="protein sequence ID" value="ABS05507.1"/>
    <property type="molecule type" value="Genomic_DNA"/>
</dbReference>
<dbReference type="CDD" id="cd08436">
    <property type="entry name" value="PBP2_LTTR_like_3"/>
    <property type="match status" value="1"/>
</dbReference>
<gene>
    <name evidence="6" type="ordered locus">Krad_4044</name>
</gene>
<dbReference type="InterPro" id="IPR000847">
    <property type="entry name" value="LysR_HTH_N"/>
</dbReference>
<dbReference type="HOGENOM" id="CLU_039613_6_4_11"/>
<dbReference type="InterPro" id="IPR036390">
    <property type="entry name" value="WH_DNA-bd_sf"/>
</dbReference>
<dbReference type="Proteomes" id="UP000001116">
    <property type="component" value="Chromosome"/>
</dbReference>
<evidence type="ECO:0000313" key="6">
    <source>
        <dbReference type="EMBL" id="ABS05507.1"/>
    </source>
</evidence>
<feature type="domain" description="HTH lysR-type" evidence="5">
    <location>
        <begin position="5"/>
        <end position="62"/>
    </location>
</feature>
<dbReference type="PRINTS" id="PR00039">
    <property type="entry name" value="HTHLYSR"/>
</dbReference>
<reference evidence="7" key="1">
    <citation type="journal article" date="2008" name="PLoS ONE">
        <title>Survival in nuclear waste, extreme resistance, and potential applications gleaned from the genome sequence of Kineococcus radiotolerans SRS30216.</title>
        <authorList>
            <person name="Bagwell C.E."/>
            <person name="Bhat S."/>
            <person name="Hawkins G.M."/>
            <person name="Smith B.W."/>
            <person name="Biswas T."/>
            <person name="Hoover T.R."/>
            <person name="Saunders E."/>
            <person name="Han C.S."/>
            <person name="Tsodikov O.V."/>
            <person name="Shimkets L.J."/>
        </authorList>
    </citation>
    <scope>NUCLEOTIDE SEQUENCE [LARGE SCALE GENOMIC DNA]</scope>
    <source>
        <strain evidence="7">ATCC BAA-149 / DSM 14245 / SRS30216</strain>
    </source>
</reference>
<accession>A6WFB8</accession>
<dbReference type="Gene3D" id="1.10.10.10">
    <property type="entry name" value="Winged helix-like DNA-binding domain superfamily/Winged helix DNA-binding domain"/>
    <property type="match status" value="1"/>
</dbReference>
<name>A6WFB8_KINRD</name>
<dbReference type="Pfam" id="PF00126">
    <property type="entry name" value="HTH_1"/>
    <property type="match status" value="1"/>
</dbReference>
<dbReference type="PANTHER" id="PTHR30346">
    <property type="entry name" value="TRANSCRIPTIONAL DUAL REGULATOR HCAR-RELATED"/>
    <property type="match status" value="1"/>
</dbReference>
<comment type="similarity">
    <text evidence="1">Belongs to the LysR transcriptional regulatory family.</text>
</comment>
<keyword evidence="2" id="KW-0805">Transcription regulation</keyword>
<keyword evidence="7" id="KW-1185">Reference proteome</keyword>
<dbReference type="SUPFAM" id="SSF46785">
    <property type="entry name" value="Winged helix' DNA-binding domain"/>
    <property type="match status" value="1"/>
</dbReference>
<evidence type="ECO:0000256" key="4">
    <source>
        <dbReference type="ARBA" id="ARBA00023163"/>
    </source>
</evidence>
<evidence type="ECO:0000259" key="5">
    <source>
        <dbReference type="PROSITE" id="PS50931"/>
    </source>
</evidence>
<evidence type="ECO:0000256" key="1">
    <source>
        <dbReference type="ARBA" id="ARBA00009437"/>
    </source>
</evidence>